<name>A0A917URS6_9MICO</name>
<organism evidence="4 5">
    <name type="scientific">Agromyces bauzanensis</name>
    <dbReference type="NCBI Taxonomy" id="1308924"/>
    <lineage>
        <taxon>Bacteria</taxon>
        <taxon>Bacillati</taxon>
        <taxon>Actinomycetota</taxon>
        <taxon>Actinomycetes</taxon>
        <taxon>Micrococcales</taxon>
        <taxon>Microbacteriaceae</taxon>
        <taxon>Agromyces</taxon>
    </lineage>
</organism>
<keyword evidence="5" id="KW-1185">Reference proteome</keyword>
<comment type="caution">
    <text evidence="4">The sequence shown here is derived from an EMBL/GenBank/DDBJ whole genome shotgun (WGS) entry which is preliminary data.</text>
</comment>
<dbReference type="AlphaFoldDB" id="A0A917URS6"/>
<evidence type="ECO:0000259" key="3">
    <source>
        <dbReference type="PROSITE" id="PS51549"/>
    </source>
</evidence>
<reference evidence="4" key="2">
    <citation type="submission" date="2020-09" db="EMBL/GenBank/DDBJ databases">
        <authorList>
            <person name="Sun Q."/>
            <person name="Zhou Y."/>
        </authorList>
    </citation>
    <scope>NUCLEOTIDE SEQUENCE</scope>
    <source>
        <strain evidence="4">CGMCC 1.8984</strain>
    </source>
</reference>
<dbReference type="EMBL" id="BMMD01000009">
    <property type="protein sequence ID" value="GGJ80563.1"/>
    <property type="molecule type" value="Genomic_DNA"/>
</dbReference>
<dbReference type="Pfam" id="PF10517">
    <property type="entry name" value="DM13"/>
    <property type="match status" value="1"/>
</dbReference>
<keyword evidence="2" id="KW-1133">Transmembrane helix</keyword>
<protein>
    <recommendedName>
        <fullName evidence="3">DM13 domain-containing protein</fullName>
    </recommendedName>
</protein>
<reference evidence="4" key="1">
    <citation type="journal article" date="2014" name="Int. J. Syst. Evol. Microbiol.">
        <title>Complete genome sequence of Corynebacterium casei LMG S-19264T (=DSM 44701T), isolated from a smear-ripened cheese.</title>
        <authorList>
            <consortium name="US DOE Joint Genome Institute (JGI-PGF)"/>
            <person name="Walter F."/>
            <person name="Albersmeier A."/>
            <person name="Kalinowski J."/>
            <person name="Ruckert C."/>
        </authorList>
    </citation>
    <scope>NUCLEOTIDE SEQUENCE</scope>
    <source>
        <strain evidence="4">CGMCC 1.8984</strain>
    </source>
</reference>
<feature type="region of interest" description="Disordered" evidence="1">
    <location>
        <begin position="55"/>
        <end position="84"/>
    </location>
</feature>
<keyword evidence="2" id="KW-0812">Transmembrane</keyword>
<evidence type="ECO:0000256" key="1">
    <source>
        <dbReference type="SAM" id="MobiDB-lite"/>
    </source>
</evidence>
<dbReference type="RefSeq" id="WP_188743171.1">
    <property type="nucleotide sequence ID" value="NZ_BAABFW010000004.1"/>
</dbReference>
<evidence type="ECO:0000256" key="2">
    <source>
        <dbReference type="SAM" id="Phobius"/>
    </source>
</evidence>
<accession>A0A917URS6</accession>
<dbReference type="InterPro" id="IPR019545">
    <property type="entry name" value="DM13_domain"/>
</dbReference>
<proteinExistence type="predicted"/>
<dbReference type="PROSITE" id="PS51549">
    <property type="entry name" value="DM13"/>
    <property type="match status" value="1"/>
</dbReference>
<feature type="domain" description="DM13" evidence="3">
    <location>
        <begin position="85"/>
        <end position="198"/>
    </location>
</feature>
<evidence type="ECO:0000313" key="5">
    <source>
        <dbReference type="Proteomes" id="UP000636956"/>
    </source>
</evidence>
<gene>
    <name evidence="4" type="ORF">GCM10011372_18720</name>
</gene>
<sequence length="200" mass="20867">MTDAPAPARRRRLWWWIGGGALVALAIAAALVFQPWLLFVDVRVDDDIQIASAAPTSEPSANASAPPSASGTPAPSTPSAPAAPVELSRGTLISHEHETTGTVRVIQLPDGSRQLALENLDTTNGPDVHVWLSAGAVVEGFDGWFTAGGHPYVDLGMIKGNQGNQVYDIPADVDLSAYPTVDLWCVQFAVSFGAAALAAS</sequence>
<evidence type="ECO:0000313" key="4">
    <source>
        <dbReference type="EMBL" id="GGJ80563.1"/>
    </source>
</evidence>
<dbReference type="Proteomes" id="UP000636956">
    <property type="component" value="Unassembled WGS sequence"/>
</dbReference>
<feature type="transmembrane region" description="Helical" evidence="2">
    <location>
        <begin position="13"/>
        <end position="33"/>
    </location>
</feature>
<keyword evidence="2" id="KW-0472">Membrane</keyword>